<reference evidence="2" key="2">
    <citation type="journal article" date="2015" name="ISME J.">
        <title>A new class of marine Euryarchaeota group II from the Mediterranean deep chlorophyll maximum.</title>
        <authorList>
            <person name="Martin-Cuadrado A.B."/>
            <person name="Garcia-Heredia I."/>
            <person name="Molto A.G."/>
            <person name="Lopez-Ubeda R."/>
            <person name="Kimes N."/>
            <person name="Lopez-Garcia P."/>
            <person name="Moreira D."/>
            <person name="Rodriguez-Valera F."/>
        </authorList>
    </citation>
    <scope>NUCLEOTIDE SEQUENCE</scope>
</reference>
<sequence>MALVLVMVTFPDDDSAKSMIEKVLEQRLAACILHMEVNSSYIWKNQNQQEQEVLALFKTNQTNFEQLEQYISTHHPYDVPAILKIDASANQDYQNWIDSIIS</sequence>
<dbReference type="AlphaFoldDB" id="A0A1B1TFZ8"/>
<dbReference type="EMBL" id="KP211929">
    <property type="protein sequence ID" value="ANV81210.1"/>
    <property type="molecule type" value="Genomic_DNA"/>
</dbReference>
<dbReference type="InterPro" id="IPR015867">
    <property type="entry name" value="N-reg_PII/ATP_PRibTrfase_C"/>
</dbReference>
<dbReference type="Gene3D" id="3.30.70.120">
    <property type="match status" value="1"/>
</dbReference>
<name>A0A1B1TFZ8_9ARCH</name>
<protein>
    <submittedName>
        <fullName evidence="2">Divalent-cation tolerance protein CutA</fullName>
    </submittedName>
</protein>
<dbReference type="InterPro" id="IPR011322">
    <property type="entry name" value="N-reg_PII-like_a/b"/>
</dbReference>
<evidence type="ECO:0000256" key="1">
    <source>
        <dbReference type="ARBA" id="ARBA00010169"/>
    </source>
</evidence>
<reference evidence="2" key="1">
    <citation type="submission" date="2014-11" db="EMBL/GenBank/DDBJ databases">
        <authorList>
            <person name="Zhu J."/>
            <person name="Qi W."/>
            <person name="Song R."/>
        </authorList>
    </citation>
    <scope>NUCLEOTIDE SEQUENCE</scope>
</reference>
<dbReference type="GO" id="GO:0005507">
    <property type="term" value="F:copper ion binding"/>
    <property type="evidence" value="ECO:0007669"/>
    <property type="project" value="TreeGrafter"/>
</dbReference>
<dbReference type="InterPro" id="IPR004323">
    <property type="entry name" value="Ion_tolerance_CutA"/>
</dbReference>
<accession>A0A1B1TFZ8</accession>
<proteinExistence type="inferred from homology"/>
<dbReference type="PANTHER" id="PTHR23419:SF8">
    <property type="entry name" value="FI09726P"/>
    <property type="match status" value="1"/>
</dbReference>
<comment type="similarity">
    <text evidence="1">Belongs to the CutA family.</text>
</comment>
<evidence type="ECO:0000313" key="2">
    <source>
        <dbReference type="EMBL" id="ANV81210.1"/>
    </source>
</evidence>
<dbReference type="GO" id="GO:0010038">
    <property type="term" value="P:response to metal ion"/>
    <property type="evidence" value="ECO:0007669"/>
    <property type="project" value="InterPro"/>
</dbReference>
<dbReference type="SUPFAM" id="SSF54913">
    <property type="entry name" value="GlnB-like"/>
    <property type="match status" value="1"/>
</dbReference>
<dbReference type="PANTHER" id="PTHR23419">
    <property type="entry name" value="DIVALENT CATION TOLERANCE CUTA-RELATED"/>
    <property type="match status" value="1"/>
</dbReference>
<dbReference type="Pfam" id="PF03091">
    <property type="entry name" value="CutA1"/>
    <property type="match status" value="1"/>
</dbReference>
<organism evidence="2">
    <name type="scientific">uncultured Poseidoniia archaeon</name>
    <dbReference type="NCBI Taxonomy" id="1697135"/>
    <lineage>
        <taxon>Archaea</taxon>
        <taxon>Methanobacteriati</taxon>
        <taxon>Thermoplasmatota</taxon>
        <taxon>Candidatus Poseidoniia</taxon>
        <taxon>environmental samples</taxon>
    </lineage>
</organism>